<dbReference type="AlphaFoldDB" id="A0A9E4KF35"/>
<sequence>MSSDIIFEPSTSAVAQITQLSEMSMDEIKSLWRQLYRKEPPTHIRSFLEKRLAYRLQEVEFRRTHQNLAEKNDRRINAIINTGKKPLRDRYPQPIPGTVLSRIYQDKEHKVTVTHDGQFEFEGRIYKSLSVIAREITGTRWSGPLFFGLRKAMYDKKTKRGNK</sequence>
<dbReference type="Pfam" id="PF11149">
    <property type="entry name" value="DUF2924"/>
    <property type="match status" value="1"/>
</dbReference>
<evidence type="ECO:0000313" key="2">
    <source>
        <dbReference type="Proteomes" id="UP000886667"/>
    </source>
</evidence>
<proteinExistence type="predicted"/>
<dbReference type="EMBL" id="JAEPCM010000466">
    <property type="protein sequence ID" value="MCG7947344.1"/>
    <property type="molecule type" value="Genomic_DNA"/>
</dbReference>
<accession>A0A9E4KF35</accession>
<comment type="caution">
    <text evidence="1">The sequence shown here is derived from an EMBL/GenBank/DDBJ whole genome shotgun (WGS) entry which is preliminary data.</text>
</comment>
<evidence type="ECO:0000313" key="1">
    <source>
        <dbReference type="EMBL" id="MCG7947344.1"/>
    </source>
</evidence>
<reference evidence="1" key="1">
    <citation type="journal article" date="2021" name="Proc. Natl. Acad. Sci. U.S.A.">
        <title>Global biogeography of chemosynthetic symbionts reveals both localized and globally distributed symbiont groups. .</title>
        <authorList>
            <person name="Osvatic J.T."/>
            <person name="Wilkins L.G.E."/>
            <person name="Leibrecht L."/>
            <person name="Leray M."/>
            <person name="Zauner S."/>
            <person name="Polzin J."/>
            <person name="Camacho Y."/>
            <person name="Gros O."/>
            <person name="van Gils J.A."/>
            <person name="Eisen J.A."/>
            <person name="Petersen J.M."/>
            <person name="Yuen B."/>
        </authorList>
    </citation>
    <scope>NUCLEOTIDE SEQUENCE</scope>
    <source>
        <strain evidence="1">MAGclacostrist064TRANS</strain>
    </source>
</reference>
<dbReference type="InterPro" id="IPR021322">
    <property type="entry name" value="DUF2924"/>
</dbReference>
<dbReference type="Proteomes" id="UP000886667">
    <property type="component" value="Unassembled WGS sequence"/>
</dbReference>
<organism evidence="1 2">
    <name type="scientific">Candidatus Thiodiazotropha taylori</name>
    <dbReference type="NCBI Taxonomy" id="2792791"/>
    <lineage>
        <taxon>Bacteria</taxon>
        <taxon>Pseudomonadati</taxon>
        <taxon>Pseudomonadota</taxon>
        <taxon>Gammaproteobacteria</taxon>
        <taxon>Chromatiales</taxon>
        <taxon>Sedimenticolaceae</taxon>
        <taxon>Candidatus Thiodiazotropha</taxon>
    </lineage>
</organism>
<protein>
    <submittedName>
        <fullName evidence="1">DUF2924 domain-containing protein</fullName>
    </submittedName>
</protein>
<gene>
    <name evidence="1" type="ORF">JAZ07_13450</name>
</gene>
<name>A0A9E4KF35_9GAMM</name>